<gene>
    <name evidence="2" type="ORF">DVH21_29620</name>
</gene>
<organism evidence="2 3">
    <name type="scientific">Micromonospora aurantiaca</name>
    <name type="common">nom. illeg.</name>
    <dbReference type="NCBI Taxonomy" id="47850"/>
    <lineage>
        <taxon>Bacteria</taxon>
        <taxon>Bacillati</taxon>
        <taxon>Actinomycetota</taxon>
        <taxon>Actinomycetes</taxon>
        <taxon>Micromonosporales</taxon>
        <taxon>Micromonosporaceae</taxon>
        <taxon>Micromonospora</taxon>
    </lineage>
</organism>
<dbReference type="AlphaFoldDB" id="A0A6N3K7J9"/>
<proteinExistence type="predicted"/>
<dbReference type="Proteomes" id="UP000253958">
    <property type="component" value="Chromosome"/>
</dbReference>
<reference evidence="2 3" key="2">
    <citation type="submission" date="2018-08" db="EMBL/GenBank/DDBJ databases">
        <title>Streptomyces kandeliansis sp. nov., an endophytic bacterium isolated from mangrove plant.</title>
        <authorList>
            <person name="Wang R."/>
        </authorList>
    </citation>
    <scope>NUCLEOTIDE SEQUENCE [LARGE SCALE GENOMIC DNA]</scope>
    <source>
        <strain evidence="3">H14(2018)</strain>
    </source>
</reference>
<reference evidence="2 3" key="1">
    <citation type="submission" date="2018-07" db="EMBL/GenBank/DDBJ databases">
        <authorList>
            <person name="Ye Y."/>
        </authorList>
    </citation>
    <scope>NUCLEOTIDE SEQUENCE [LARGE SCALE GENOMIC DNA]</scope>
    <source>
        <strain evidence="3">H14(2018)</strain>
    </source>
</reference>
<evidence type="ECO:0000313" key="2">
    <source>
        <dbReference type="EMBL" id="AXH93727.1"/>
    </source>
</evidence>
<dbReference type="EMBL" id="CP031263">
    <property type="protein sequence ID" value="AXH93727.1"/>
    <property type="molecule type" value="Genomic_DNA"/>
</dbReference>
<evidence type="ECO:0000256" key="1">
    <source>
        <dbReference type="SAM" id="MobiDB-lite"/>
    </source>
</evidence>
<sequence length="233" mass="24104">MAVMSRAEFKSTTGRRMPMVAAVLVVVALAGVAVFAAGRASTPERQVIARYVERVQAGVPVGFPGTPRGGGDAAAAYTQALASAGTRSATSRQAMVDLIAAEGAGSAVHPLVGPAAPGETISQTVVARVWVPDADLDAVVPEDREVSVRMLVCTLSGATTSSPADPNAGLAGGWYVQSATVRWSQARWRLVTAERPVPVPPPDQRGARRDGGPRDMQPLVDVLSSRSWAPGTV</sequence>
<protein>
    <submittedName>
        <fullName evidence="2">Uncharacterized protein</fullName>
    </submittedName>
</protein>
<accession>A0A6N3K7J9</accession>
<name>A0A6N3K7J9_9ACTN</name>
<evidence type="ECO:0000313" key="3">
    <source>
        <dbReference type="Proteomes" id="UP000253958"/>
    </source>
</evidence>
<feature type="region of interest" description="Disordered" evidence="1">
    <location>
        <begin position="194"/>
        <end position="233"/>
    </location>
</feature>